<sequence>MNAPARSLLKSTSATAPGPQAAEPAALTAAEGAPGNVGRRPSSSALRPDPQFGRHRTTERTTAA</sequence>
<evidence type="ECO:0000256" key="1">
    <source>
        <dbReference type="SAM" id="MobiDB-lite"/>
    </source>
</evidence>
<protein>
    <submittedName>
        <fullName evidence="2">Uncharacterized protein</fullName>
    </submittedName>
</protein>
<organism evidence="2 3">
    <name type="scientific">Streptomyces radiopugnans</name>
    <dbReference type="NCBI Taxonomy" id="403935"/>
    <lineage>
        <taxon>Bacteria</taxon>
        <taxon>Bacillati</taxon>
        <taxon>Actinomycetota</taxon>
        <taxon>Actinomycetes</taxon>
        <taxon>Kitasatosporales</taxon>
        <taxon>Streptomycetaceae</taxon>
        <taxon>Streptomyces</taxon>
    </lineage>
</organism>
<evidence type="ECO:0000313" key="3">
    <source>
        <dbReference type="Proteomes" id="UP000199055"/>
    </source>
</evidence>
<proteinExistence type="predicted"/>
<dbReference type="EMBL" id="FOET01000001">
    <property type="protein sequence ID" value="SEP64883.1"/>
    <property type="molecule type" value="Genomic_DNA"/>
</dbReference>
<dbReference type="STRING" id="403935.SAMN05216481_101587"/>
<feature type="region of interest" description="Disordered" evidence="1">
    <location>
        <begin position="1"/>
        <end position="64"/>
    </location>
</feature>
<accession>A0A1H8ZKV3</accession>
<dbReference type="Proteomes" id="UP000199055">
    <property type="component" value="Unassembled WGS sequence"/>
</dbReference>
<evidence type="ECO:0000313" key="2">
    <source>
        <dbReference type="EMBL" id="SEP64883.1"/>
    </source>
</evidence>
<keyword evidence="3" id="KW-1185">Reference proteome</keyword>
<feature type="compositionally biased region" description="Low complexity" evidence="1">
    <location>
        <begin position="18"/>
        <end position="34"/>
    </location>
</feature>
<dbReference type="AlphaFoldDB" id="A0A1H8ZKV3"/>
<name>A0A1H8ZKV3_9ACTN</name>
<reference evidence="3" key="1">
    <citation type="submission" date="2016-10" db="EMBL/GenBank/DDBJ databases">
        <authorList>
            <person name="Varghese N."/>
            <person name="Submissions S."/>
        </authorList>
    </citation>
    <scope>NUCLEOTIDE SEQUENCE [LARGE SCALE GENOMIC DNA]</scope>
    <source>
        <strain evidence="3">CGMCC 4.3519</strain>
    </source>
</reference>
<gene>
    <name evidence="2" type="ORF">SAMN05216481_101587</name>
</gene>